<dbReference type="OrthoDB" id="195990at2"/>
<accession>A0A366HL17</accession>
<keyword evidence="3" id="KW-1185">Reference proteome</keyword>
<keyword evidence="1" id="KW-0732">Signal</keyword>
<feature type="signal peptide" evidence="1">
    <location>
        <begin position="1"/>
        <end position="19"/>
    </location>
</feature>
<name>A0A366HL17_9BACT</name>
<dbReference type="EMBL" id="QNRR01000005">
    <property type="protein sequence ID" value="RBP43628.1"/>
    <property type="molecule type" value="Genomic_DNA"/>
</dbReference>
<gene>
    <name evidence="2" type="ORF">DES53_10526</name>
</gene>
<evidence type="ECO:0000313" key="3">
    <source>
        <dbReference type="Proteomes" id="UP000253426"/>
    </source>
</evidence>
<dbReference type="AlphaFoldDB" id="A0A366HL17"/>
<dbReference type="RefSeq" id="WP_113959117.1">
    <property type="nucleotide sequence ID" value="NZ_QNRR01000005.1"/>
</dbReference>
<evidence type="ECO:0000256" key="1">
    <source>
        <dbReference type="SAM" id="SignalP"/>
    </source>
</evidence>
<comment type="caution">
    <text evidence="2">The sequence shown here is derived from an EMBL/GenBank/DDBJ whole genome shotgun (WGS) entry which is preliminary data.</text>
</comment>
<sequence length="445" mass="46037">MKSKFLTLVALGFAMTAQAANINVYITGSTAGRASIYDAIQQIFPAPITITKDNATLNNAGRANFVKVVGADTYTIYTSWSGSATGVGSLVNNSNVAFMVAVGGTTENPTTTSTFNHTADIAFSDVFQSSTPHSAVPLNDFTTIVLPFKFFTSEGSPITNVTPQLAQYLYIVGSMPLALFTGDSAHETHGVIATGRDSGSGTRITTMAETGVGAFSNVVQYTPTVAGTLGANVEINGTVPNPLITTLDSPVVTHAGGVTLVVNQPIRGPGIPPGAKVLTVDSTTQFTMTEDATASQSITVNPTGIRGGQNVSAHTNVGNGGSNSGGTVAGYVAATTEGLSQDGRSPCYYLSYLGVSDGNTAILNGAVECQYNGVTYTPDNVRNGRYSLWGYLHLMTRPDVNSDAEAFASQLTGALDGFPGTSGLKLSTMRVSRLADGGLIVNEAY</sequence>
<dbReference type="Proteomes" id="UP000253426">
    <property type="component" value="Unassembled WGS sequence"/>
</dbReference>
<feature type="chain" id="PRO_5017058948" evidence="1">
    <location>
        <begin position="20"/>
        <end position="445"/>
    </location>
</feature>
<protein>
    <submittedName>
        <fullName evidence="2">Uncharacterized protein</fullName>
    </submittedName>
</protein>
<organism evidence="2 3">
    <name type="scientific">Roseimicrobium gellanilyticum</name>
    <dbReference type="NCBI Taxonomy" id="748857"/>
    <lineage>
        <taxon>Bacteria</taxon>
        <taxon>Pseudomonadati</taxon>
        <taxon>Verrucomicrobiota</taxon>
        <taxon>Verrucomicrobiia</taxon>
        <taxon>Verrucomicrobiales</taxon>
        <taxon>Verrucomicrobiaceae</taxon>
        <taxon>Roseimicrobium</taxon>
    </lineage>
</organism>
<reference evidence="2 3" key="1">
    <citation type="submission" date="2018-06" db="EMBL/GenBank/DDBJ databases">
        <title>Genomic Encyclopedia of Type Strains, Phase IV (KMG-IV): sequencing the most valuable type-strain genomes for metagenomic binning, comparative biology and taxonomic classification.</title>
        <authorList>
            <person name="Goeker M."/>
        </authorList>
    </citation>
    <scope>NUCLEOTIDE SEQUENCE [LARGE SCALE GENOMIC DNA]</scope>
    <source>
        <strain evidence="2 3">DSM 25532</strain>
    </source>
</reference>
<evidence type="ECO:0000313" key="2">
    <source>
        <dbReference type="EMBL" id="RBP43628.1"/>
    </source>
</evidence>
<proteinExistence type="predicted"/>